<evidence type="ECO:0000256" key="1">
    <source>
        <dbReference type="SAM" id="MobiDB-lite"/>
    </source>
</evidence>
<evidence type="ECO:0000313" key="2">
    <source>
        <dbReference type="EMBL" id="KKL27113.1"/>
    </source>
</evidence>
<organism evidence="2">
    <name type="scientific">marine sediment metagenome</name>
    <dbReference type="NCBI Taxonomy" id="412755"/>
    <lineage>
        <taxon>unclassified sequences</taxon>
        <taxon>metagenomes</taxon>
        <taxon>ecological metagenomes</taxon>
    </lineage>
</organism>
<reference evidence="2" key="1">
    <citation type="journal article" date="2015" name="Nature">
        <title>Complex archaea that bridge the gap between prokaryotes and eukaryotes.</title>
        <authorList>
            <person name="Spang A."/>
            <person name="Saw J.H."/>
            <person name="Jorgensen S.L."/>
            <person name="Zaremba-Niedzwiedzka K."/>
            <person name="Martijn J."/>
            <person name="Lind A.E."/>
            <person name="van Eijk R."/>
            <person name="Schleper C."/>
            <person name="Guy L."/>
            <person name="Ettema T.J."/>
        </authorList>
    </citation>
    <scope>NUCLEOTIDE SEQUENCE</scope>
</reference>
<dbReference type="EMBL" id="LAZR01035587">
    <property type="protein sequence ID" value="KKL27113.1"/>
    <property type="molecule type" value="Genomic_DNA"/>
</dbReference>
<feature type="region of interest" description="Disordered" evidence="1">
    <location>
        <begin position="241"/>
        <end position="282"/>
    </location>
</feature>
<sequence>MENQNLPATSNHVEIATGLVRKYRGQQDLVFVSDEELKTQAMFFPEIVAVHAEPGDFHKIGQKFMPKKHIVDRIAEAAGITFLEQNCGTRTETVGGSTAWVGFAQGKKRMPDGTWRTSSVCEYEFDPSMRAEEEILKNPGKFKDEVSKKLKVLELKKFARQRANTGARLRTIHELTGMQTSFEAGQLKRALVYSRVAVNTDLLLADPKTREVALEAALGVTRQIYGPPKEEPKALSDHYTVEDNNHDQVPPSENNTQKHESQTTDDIWGKTSETDEQKKTRAMADDLRKRRMEYSKELSEKALIEIDTALTEPINLHLINIAIENLNAWEVWQTEQRGGK</sequence>
<proteinExistence type="predicted"/>
<comment type="caution">
    <text evidence="2">The sequence shown here is derived from an EMBL/GenBank/DDBJ whole genome shotgun (WGS) entry which is preliminary data.</text>
</comment>
<gene>
    <name evidence="2" type="ORF">LCGC14_2388430</name>
</gene>
<dbReference type="AlphaFoldDB" id="A0A0F9ETD7"/>
<name>A0A0F9ETD7_9ZZZZ</name>
<accession>A0A0F9ETD7</accession>
<feature type="compositionally biased region" description="Basic and acidic residues" evidence="1">
    <location>
        <begin position="272"/>
        <end position="282"/>
    </location>
</feature>
<protein>
    <submittedName>
        <fullName evidence="2">Uncharacterized protein</fullName>
    </submittedName>
</protein>